<proteinExistence type="predicted"/>
<dbReference type="Proteomes" id="UP001374893">
    <property type="component" value="Chromosome"/>
</dbReference>
<dbReference type="InterPro" id="IPR007627">
    <property type="entry name" value="RNA_pol_sigma70_r2"/>
</dbReference>
<keyword evidence="1" id="KW-0805">Transcription regulation</keyword>
<gene>
    <name evidence="5" type="ORF">HAHE_38140</name>
</gene>
<dbReference type="Pfam" id="PF04542">
    <property type="entry name" value="Sigma70_r2"/>
    <property type="match status" value="1"/>
</dbReference>
<evidence type="ECO:0000256" key="1">
    <source>
        <dbReference type="ARBA" id="ARBA00023015"/>
    </source>
</evidence>
<dbReference type="InterPro" id="IPR039425">
    <property type="entry name" value="RNA_pol_sigma-70-like"/>
</dbReference>
<dbReference type="PANTHER" id="PTHR43133">
    <property type="entry name" value="RNA POLYMERASE ECF-TYPE SIGMA FACTO"/>
    <property type="match status" value="1"/>
</dbReference>
<dbReference type="Gene3D" id="1.10.1740.10">
    <property type="match status" value="1"/>
</dbReference>
<evidence type="ECO:0000256" key="2">
    <source>
        <dbReference type="ARBA" id="ARBA00023082"/>
    </source>
</evidence>
<evidence type="ECO:0000313" key="5">
    <source>
        <dbReference type="EMBL" id="BCX49906.1"/>
    </source>
</evidence>
<dbReference type="EMBL" id="AP024702">
    <property type="protein sequence ID" value="BCX49906.1"/>
    <property type="molecule type" value="Genomic_DNA"/>
</dbReference>
<evidence type="ECO:0000259" key="4">
    <source>
        <dbReference type="Pfam" id="PF04542"/>
    </source>
</evidence>
<protein>
    <submittedName>
        <fullName evidence="5">RNA polymerase subunit sigma-24</fullName>
    </submittedName>
</protein>
<reference evidence="5 6" key="1">
    <citation type="submission" date="2021-06" db="EMBL/GenBank/DDBJ databases">
        <title>Complete genome of Haloferula helveola possessing various polysaccharide degrading enzymes.</title>
        <authorList>
            <person name="Takami H."/>
            <person name="Huang C."/>
            <person name="Hamasaki K."/>
        </authorList>
    </citation>
    <scope>NUCLEOTIDE SEQUENCE [LARGE SCALE GENOMIC DNA]</scope>
    <source>
        <strain evidence="5 6">CN-1</strain>
    </source>
</reference>
<accession>A0ABN6H897</accession>
<evidence type="ECO:0000256" key="3">
    <source>
        <dbReference type="ARBA" id="ARBA00023163"/>
    </source>
</evidence>
<sequence length="228" mass="25543">MEGSSPLFLTTRWTLLDQVKAPEGGAALDELCRRYWGPVYSFLRRSGCAEADAEDLTQDFFHDFMERDGFSRAEREKGRFRSFLLGCVRNHFANARKAASRQKRGGGYEFVEVNEELDGGDGLSPEQAFDKRWAEDLVDRALLRLKAEWEENGRPFDVLAPFLSGERGAVSLAETADKLGVSLAATKSAVHRLRKRLGDLVKEEVSATLGSEDDASDELEHLLQLLSR</sequence>
<feature type="domain" description="RNA polymerase sigma-70 region 2" evidence="4">
    <location>
        <begin position="33"/>
        <end position="101"/>
    </location>
</feature>
<name>A0ABN6H897_9BACT</name>
<dbReference type="PANTHER" id="PTHR43133:SF51">
    <property type="entry name" value="RNA POLYMERASE SIGMA FACTOR"/>
    <property type="match status" value="1"/>
</dbReference>
<organism evidence="5 6">
    <name type="scientific">Haloferula helveola</name>
    <dbReference type="NCBI Taxonomy" id="490095"/>
    <lineage>
        <taxon>Bacteria</taxon>
        <taxon>Pseudomonadati</taxon>
        <taxon>Verrucomicrobiota</taxon>
        <taxon>Verrucomicrobiia</taxon>
        <taxon>Verrucomicrobiales</taxon>
        <taxon>Verrucomicrobiaceae</taxon>
        <taxon>Haloferula</taxon>
    </lineage>
</organism>
<dbReference type="RefSeq" id="WP_338686723.1">
    <property type="nucleotide sequence ID" value="NZ_AP024702.1"/>
</dbReference>
<dbReference type="InterPro" id="IPR013325">
    <property type="entry name" value="RNA_pol_sigma_r2"/>
</dbReference>
<keyword evidence="6" id="KW-1185">Reference proteome</keyword>
<dbReference type="SUPFAM" id="SSF88946">
    <property type="entry name" value="Sigma2 domain of RNA polymerase sigma factors"/>
    <property type="match status" value="1"/>
</dbReference>
<keyword evidence="2" id="KW-0731">Sigma factor</keyword>
<keyword evidence="3" id="KW-0804">Transcription</keyword>
<evidence type="ECO:0000313" key="6">
    <source>
        <dbReference type="Proteomes" id="UP001374893"/>
    </source>
</evidence>